<dbReference type="RefSeq" id="WP_382186411.1">
    <property type="nucleotide sequence ID" value="NZ_JBHSZI010000001.1"/>
</dbReference>
<evidence type="ECO:0000313" key="4">
    <source>
        <dbReference type="EMBL" id="MFC7059451.1"/>
    </source>
</evidence>
<dbReference type="EMBL" id="JBHSZI010000001">
    <property type="protein sequence ID" value="MFC7059451.1"/>
    <property type="molecule type" value="Genomic_DNA"/>
</dbReference>
<feature type="compositionally biased region" description="Polar residues" evidence="1">
    <location>
        <begin position="188"/>
        <end position="201"/>
    </location>
</feature>
<evidence type="ECO:0000259" key="3">
    <source>
        <dbReference type="Pfam" id="PF13559"/>
    </source>
</evidence>
<evidence type="ECO:0000256" key="1">
    <source>
        <dbReference type="SAM" id="MobiDB-lite"/>
    </source>
</evidence>
<protein>
    <submittedName>
        <fullName evidence="4">DUF4129 domain-containing protein</fullName>
    </submittedName>
</protein>
<organism evidence="4 5">
    <name type="scientific">Halovenus salina</name>
    <dbReference type="NCBI Taxonomy" id="1510225"/>
    <lineage>
        <taxon>Archaea</taxon>
        <taxon>Methanobacteriati</taxon>
        <taxon>Methanobacteriota</taxon>
        <taxon>Stenosarchaea group</taxon>
        <taxon>Halobacteria</taxon>
        <taxon>Halobacteriales</taxon>
        <taxon>Haloarculaceae</taxon>
        <taxon>Halovenus</taxon>
    </lineage>
</organism>
<dbReference type="AlphaFoldDB" id="A0ABD5W1R9"/>
<evidence type="ECO:0000313" key="5">
    <source>
        <dbReference type="Proteomes" id="UP001596445"/>
    </source>
</evidence>
<dbReference type="Proteomes" id="UP001596445">
    <property type="component" value="Unassembled WGS sequence"/>
</dbReference>
<evidence type="ECO:0000256" key="2">
    <source>
        <dbReference type="SAM" id="Phobius"/>
    </source>
</evidence>
<name>A0ABD5W1R9_9EURY</name>
<keyword evidence="2" id="KW-0812">Transmembrane</keyword>
<gene>
    <name evidence="4" type="ORF">ACFQQG_16315</name>
</gene>
<dbReference type="InterPro" id="IPR025403">
    <property type="entry name" value="TgpA-like_C"/>
</dbReference>
<feature type="compositionally biased region" description="Basic and acidic residues" evidence="1">
    <location>
        <begin position="157"/>
        <end position="172"/>
    </location>
</feature>
<feature type="transmembrane region" description="Helical" evidence="2">
    <location>
        <begin position="40"/>
        <end position="58"/>
    </location>
</feature>
<sequence>MSAPGGGAAQAAANVSTDAVTDAVSGSGGESDAPAQRLRLGGIFVAVLGALAVLGLYLRGRKRRLEEKETFDESDVADEVIAAAGDAADEIAQVSDSENAVYRAWARMAEPLDVAHPEASTPGEFADAALAAGLDTDDVDELTKLFEQVRYGTTPVTDDHERRAEATLRRIEQSGAAQGVAEDEGPAQDSQPADVSGGDSQ</sequence>
<keyword evidence="2" id="KW-1133">Transmembrane helix</keyword>
<feature type="region of interest" description="Disordered" evidence="1">
    <location>
        <begin position="155"/>
        <end position="201"/>
    </location>
</feature>
<dbReference type="Pfam" id="PF13559">
    <property type="entry name" value="DUF4129"/>
    <property type="match status" value="1"/>
</dbReference>
<comment type="caution">
    <text evidence="4">The sequence shown here is derived from an EMBL/GenBank/DDBJ whole genome shotgun (WGS) entry which is preliminary data.</text>
</comment>
<keyword evidence="5" id="KW-1185">Reference proteome</keyword>
<accession>A0ABD5W1R9</accession>
<reference evidence="4 5" key="1">
    <citation type="journal article" date="2019" name="Int. J. Syst. Evol. Microbiol.">
        <title>The Global Catalogue of Microorganisms (GCM) 10K type strain sequencing project: providing services to taxonomists for standard genome sequencing and annotation.</title>
        <authorList>
            <consortium name="The Broad Institute Genomics Platform"/>
            <consortium name="The Broad Institute Genome Sequencing Center for Infectious Disease"/>
            <person name="Wu L."/>
            <person name="Ma J."/>
        </authorList>
    </citation>
    <scope>NUCLEOTIDE SEQUENCE [LARGE SCALE GENOMIC DNA]</scope>
    <source>
        <strain evidence="4 5">JCM 30072</strain>
    </source>
</reference>
<proteinExistence type="predicted"/>
<keyword evidence="2" id="KW-0472">Membrane</keyword>
<feature type="domain" description="Protein-glutamine gamma-glutamyltransferase-like C-terminal" evidence="3">
    <location>
        <begin position="102"/>
        <end position="169"/>
    </location>
</feature>